<organism evidence="2 3">
    <name type="scientific">Faecalibacillus intestinalis</name>
    <dbReference type="NCBI Taxonomy" id="1982626"/>
    <lineage>
        <taxon>Bacteria</taxon>
        <taxon>Bacillati</taxon>
        <taxon>Bacillota</taxon>
        <taxon>Erysipelotrichia</taxon>
        <taxon>Erysipelotrichales</taxon>
        <taxon>Coprobacillaceae</taxon>
        <taxon>Faecalibacillus</taxon>
    </lineage>
</organism>
<evidence type="ECO:0000313" key="2">
    <source>
        <dbReference type="EMBL" id="MCQ5061529.1"/>
    </source>
</evidence>
<evidence type="ECO:0000313" key="3">
    <source>
        <dbReference type="Proteomes" id="UP001204814"/>
    </source>
</evidence>
<dbReference type="RefSeq" id="WP_227351969.1">
    <property type="nucleotide sequence ID" value="NZ_JAJDKX010000005.1"/>
</dbReference>
<reference evidence="2" key="1">
    <citation type="submission" date="2022-06" db="EMBL/GenBank/DDBJ databases">
        <title>Isolation of gut microbiota from human fecal samples.</title>
        <authorList>
            <person name="Pamer E.G."/>
            <person name="Barat B."/>
            <person name="Waligurski E."/>
            <person name="Medina S."/>
            <person name="Paddock L."/>
            <person name="Mostad J."/>
        </authorList>
    </citation>
    <scope>NUCLEOTIDE SEQUENCE</scope>
    <source>
        <strain evidence="2">DFI.6.24</strain>
    </source>
</reference>
<dbReference type="EMBL" id="JANGBO010000004">
    <property type="protein sequence ID" value="MCQ5061529.1"/>
    <property type="molecule type" value="Genomic_DNA"/>
</dbReference>
<sequence length="85" mass="9928">MNSLNAFASVNKMNTNEILAQRFYRFFKYTRNIALISFIVFFILNAINTGNSILYWICYGCLMVSIVGAMQSVLLYVLSKYYKKR</sequence>
<feature type="transmembrane region" description="Helical" evidence="1">
    <location>
        <begin position="29"/>
        <end position="47"/>
    </location>
</feature>
<keyword evidence="1" id="KW-0812">Transmembrane</keyword>
<feature type="transmembrane region" description="Helical" evidence="1">
    <location>
        <begin position="53"/>
        <end position="78"/>
    </location>
</feature>
<accession>A0AAP2UHF4</accession>
<gene>
    <name evidence="2" type="ORF">NE542_06740</name>
</gene>
<evidence type="ECO:0000256" key="1">
    <source>
        <dbReference type="SAM" id="Phobius"/>
    </source>
</evidence>
<keyword evidence="1" id="KW-1133">Transmembrane helix</keyword>
<proteinExistence type="predicted"/>
<protein>
    <submittedName>
        <fullName evidence="2">Uncharacterized protein</fullName>
    </submittedName>
</protein>
<keyword evidence="1" id="KW-0472">Membrane</keyword>
<name>A0AAP2UHF4_9FIRM</name>
<comment type="caution">
    <text evidence="2">The sequence shown here is derived from an EMBL/GenBank/DDBJ whole genome shotgun (WGS) entry which is preliminary data.</text>
</comment>
<dbReference type="AlphaFoldDB" id="A0AAP2UHF4"/>
<dbReference type="Proteomes" id="UP001204814">
    <property type="component" value="Unassembled WGS sequence"/>
</dbReference>